<reference evidence="3 4" key="1">
    <citation type="submission" date="2023-08" db="EMBL/GenBank/DDBJ databases">
        <title>A Necator americanus chromosomal reference genome.</title>
        <authorList>
            <person name="Ilik V."/>
            <person name="Petrzelkova K.J."/>
            <person name="Pardy F."/>
            <person name="Fuh T."/>
            <person name="Niatou-Singa F.S."/>
            <person name="Gouil Q."/>
            <person name="Baker L."/>
            <person name="Ritchie M.E."/>
            <person name="Jex A.R."/>
            <person name="Gazzola D."/>
            <person name="Li H."/>
            <person name="Toshio Fujiwara R."/>
            <person name="Zhan B."/>
            <person name="Aroian R.V."/>
            <person name="Pafco B."/>
            <person name="Schwarz E.M."/>
        </authorList>
    </citation>
    <scope>NUCLEOTIDE SEQUENCE [LARGE SCALE GENOMIC DNA]</scope>
    <source>
        <strain evidence="3 4">Aroian</strain>
        <tissue evidence="3">Whole animal</tissue>
    </source>
</reference>
<feature type="region of interest" description="Disordered" evidence="1">
    <location>
        <begin position="286"/>
        <end position="306"/>
    </location>
</feature>
<dbReference type="CDD" id="cd15457">
    <property type="entry name" value="NADAR"/>
    <property type="match status" value="1"/>
</dbReference>
<feature type="domain" description="NADAR" evidence="2">
    <location>
        <begin position="456"/>
        <end position="602"/>
    </location>
</feature>
<feature type="compositionally biased region" description="Polar residues" evidence="1">
    <location>
        <begin position="370"/>
        <end position="379"/>
    </location>
</feature>
<dbReference type="InterPro" id="IPR012816">
    <property type="entry name" value="NADAR"/>
</dbReference>
<keyword evidence="4" id="KW-1185">Reference proteome</keyword>
<dbReference type="SUPFAM" id="SSF143990">
    <property type="entry name" value="YbiA-like"/>
    <property type="match status" value="1"/>
</dbReference>
<name>A0ABR1CXX6_NECAM</name>
<organism evidence="3 4">
    <name type="scientific">Necator americanus</name>
    <name type="common">Human hookworm</name>
    <dbReference type="NCBI Taxonomy" id="51031"/>
    <lineage>
        <taxon>Eukaryota</taxon>
        <taxon>Metazoa</taxon>
        <taxon>Ecdysozoa</taxon>
        <taxon>Nematoda</taxon>
        <taxon>Chromadorea</taxon>
        <taxon>Rhabditida</taxon>
        <taxon>Rhabditina</taxon>
        <taxon>Rhabditomorpha</taxon>
        <taxon>Strongyloidea</taxon>
        <taxon>Ancylostomatidae</taxon>
        <taxon>Bunostominae</taxon>
        <taxon>Necator</taxon>
    </lineage>
</organism>
<dbReference type="Gene3D" id="1.10.357.40">
    <property type="entry name" value="YbiA-like"/>
    <property type="match status" value="1"/>
</dbReference>
<evidence type="ECO:0000313" key="4">
    <source>
        <dbReference type="Proteomes" id="UP001303046"/>
    </source>
</evidence>
<dbReference type="Proteomes" id="UP001303046">
    <property type="component" value="Unassembled WGS sequence"/>
</dbReference>
<dbReference type="InterPro" id="IPR037238">
    <property type="entry name" value="YbiA-like_sf"/>
</dbReference>
<gene>
    <name evidence="3" type="primary">Necator_chrIII.g10484</name>
    <name evidence="3" type="ORF">RB195_009719</name>
</gene>
<accession>A0ABR1CXX6</accession>
<dbReference type="NCBIfam" id="TIGR02464">
    <property type="entry name" value="ribofla_fusion"/>
    <property type="match status" value="1"/>
</dbReference>
<evidence type="ECO:0000256" key="1">
    <source>
        <dbReference type="SAM" id="MobiDB-lite"/>
    </source>
</evidence>
<feature type="region of interest" description="Disordered" evidence="1">
    <location>
        <begin position="370"/>
        <end position="393"/>
    </location>
</feature>
<proteinExistence type="predicted"/>
<evidence type="ECO:0000313" key="3">
    <source>
        <dbReference type="EMBL" id="KAK6742016.1"/>
    </source>
</evidence>
<evidence type="ECO:0000259" key="2">
    <source>
        <dbReference type="Pfam" id="PF08719"/>
    </source>
</evidence>
<comment type="caution">
    <text evidence="3">The sequence shown here is derived from an EMBL/GenBank/DDBJ whole genome shotgun (WGS) entry which is preliminary data.</text>
</comment>
<protein>
    <recommendedName>
        <fullName evidence="2">NADAR domain-containing protein</fullName>
    </recommendedName>
</protein>
<dbReference type="EMBL" id="JAVFWL010000003">
    <property type="protein sequence ID" value="KAK6742016.1"/>
    <property type="molecule type" value="Genomic_DNA"/>
</dbReference>
<sequence length="623" mass="70211">MAQLLYARICLRAVLTEDFKLSATIGQKKFCFAAYLTAMLPPDISLRFPRSASASGRSQKHLSSIAMVNRARAKKIRVSVLLSSPTPSSAATRQCPVVSSLPVIGSTSGFDPRCPHFFEEDVVVIDHSVQPSTSGRSVEVARNALTSSMRYSEKNKRNRLFDPLASISSRLQRQEQEDLGRLRFPKNELESKKTPKASAIKTPEVSPIITKEPQKQSKPKEDRAVVICERSEAPIICSRKPILYGSCDSRPSSSSHKSVSEKSLDIVIRRDFKDLRVVNSSKRKRVAAPIERREQDPSSPPHIHKSETLTVIIPKRRSVVAKQNTDSLRSTLIQRENTVPSNNVPTTSSMKDVTTDGEVKCLEENVPTTFSSLTEVQNGQKEDDYPETPVSNGGVVQDVAKVDANQEEEKSTSEVVEEDCLVSDDDSEDVEDEAFLDPPVFKSTISDDTIIPFFSDKYVFSNHYPCRRLFIHGQRFSSTEQFYMWTKARFCKDFSAANAILYLNDPKMIKQVGSQLENFDQHRWRKFSWRVMMKAVMAKFKQDRNMRFQLFRTAGSMLTEANPHDNYWGIGLAIDDPNVANPSRWKGCNVMGEILMQIRDVLLENPKYSAEVKNAKQHLLGCV</sequence>
<dbReference type="Pfam" id="PF08719">
    <property type="entry name" value="NADAR"/>
    <property type="match status" value="1"/>
</dbReference>